<evidence type="ECO:0000256" key="2">
    <source>
        <dbReference type="ARBA" id="ARBA00022448"/>
    </source>
</evidence>
<keyword evidence="5 10" id="KW-0812">Transmembrane</keyword>
<comment type="similarity">
    <text evidence="9">Belongs to the binding-protein-dependent transport system permease family. LivHM subfamily.</text>
</comment>
<evidence type="ECO:0000256" key="3">
    <source>
        <dbReference type="ARBA" id="ARBA00022475"/>
    </source>
</evidence>
<accession>A0A0H4T285</accession>
<reference evidence="11" key="1">
    <citation type="journal article" date="2015" name="ISME J.">
        <title>Aquifer environment selects for microbial species cohorts in sediment and groundwater.</title>
        <authorList>
            <person name="Hug L.A."/>
            <person name="Thomas B.C."/>
            <person name="Brown C.T."/>
            <person name="Frischkorn K.R."/>
            <person name="Williams K.H."/>
            <person name="Tringe S.G."/>
            <person name="Banfield J.F."/>
        </authorList>
    </citation>
    <scope>NUCLEOTIDE SEQUENCE</scope>
</reference>
<feature type="transmembrane region" description="Helical" evidence="10">
    <location>
        <begin position="236"/>
        <end position="258"/>
    </location>
</feature>
<keyword evidence="3" id="KW-1003">Cell membrane</keyword>
<evidence type="ECO:0000256" key="7">
    <source>
        <dbReference type="ARBA" id="ARBA00022989"/>
    </source>
</evidence>
<dbReference type="GO" id="GO:0015192">
    <property type="term" value="F:L-phenylalanine transmembrane transporter activity"/>
    <property type="evidence" value="ECO:0007669"/>
    <property type="project" value="TreeGrafter"/>
</dbReference>
<dbReference type="GO" id="GO:1903806">
    <property type="term" value="P:L-isoleucine import across plasma membrane"/>
    <property type="evidence" value="ECO:0007669"/>
    <property type="project" value="TreeGrafter"/>
</dbReference>
<dbReference type="PANTHER" id="PTHR11795">
    <property type="entry name" value="BRANCHED-CHAIN AMINO ACID TRANSPORT SYSTEM PERMEASE PROTEIN LIVH"/>
    <property type="match status" value="1"/>
</dbReference>
<keyword evidence="2" id="KW-0813">Transport</keyword>
<evidence type="ECO:0000256" key="5">
    <source>
        <dbReference type="ARBA" id="ARBA00022692"/>
    </source>
</evidence>
<proteinExistence type="inferred from homology"/>
<feature type="transmembrane region" description="Helical" evidence="10">
    <location>
        <begin position="54"/>
        <end position="77"/>
    </location>
</feature>
<dbReference type="EMBL" id="KT006976">
    <property type="protein sequence ID" value="AKQ01736.1"/>
    <property type="molecule type" value="Genomic_DNA"/>
</dbReference>
<feature type="transmembrane region" description="Helical" evidence="10">
    <location>
        <begin position="189"/>
        <end position="207"/>
    </location>
</feature>
<evidence type="ECO:0000256" key="9">
    <source>
        <dbReference type="ARBA" id="ARBA00037998"/>
    </source>
</evidence>
<dbReference type="GO" id="GO:0042941">
    <property type="term" value="P:D-alanine transmembrane transport"/>
    <property type="evidence" value="ECO:0007669"/>
    <property type="project" value="TreeGrafter"/>
</dbReference>
<protein>
    <submittedName>
        <fullName evidence="11">Hydrophobic amino acid ABC transporter permease</fullName>
    </submittedName>
</protein>
<feature type="transmembrane region" description="Helical" evidence="10">
    <location>
        <begin position="108"/>
        <end position="131"/>
    </location>
</feature>
<dbReference type="Pfam" id="PF02653">
    <property type="entry name" value="BPD_transp_2"/>
    <property type="match status" value="1"/>
</dbReference>
<evidence type="ECO:0000313" key="11">
    <source>
        <dbReference type="EMBL" id="AKQ01736.1"/>
    </source>
</evidence>
<feature type="transmembrane region" description="Helical" evidence="10">
    <location>
        <begin position="84"/>
        <end position="102"/>
    </location>
</feature>
<dbReference type="InterPro" id="IPR052157">
    <property type="entry name" value="BCAA_transport_permease"/>
</dbReference>
<dbReference type="GO" id="GO:0005886">
    <property type="term" value="C:plasma membrane"/>
    <property type="evidence" value="ECO:0007669"/>
    <property type="project" value="UniProtKB-SubCell"/>
</dbReference>
<dbReference type="InterPro" id="IPR001851">
    <property type="entry name" value="ABC_transp_permease"/>
</dbReference>
<sequence>MRIGGRGRKASDGPPSQSSGALLRRIRDLAIPLLILAAVIAASAIAFGPASLRYALTGAVTASVVIPGAIGLSLLYGIRKFANFAHGELMSLGAYIALAVNVQLRMDLAWAFVLAALALAPVGVLLELAIFSRLGTRGPVPSLVASIGLSLVLQNLIAAVWGTEIQVYRIPVQSDIILPGGLPINPVKGILTISLGLALVVSVHLLLTRTFLGKAMRATADNMDLARSTGIRARRVILWTWVLTAALAAVGGILIGLARDIRPTMGFDLLLLVFAAVVLGGIGSPYGAMFGGLVIGLATEMSVPFLSWLEANAGLVHGTAYDRVVAFLIMVVVLLVRPEGILGGRRQAGGTGAIRWIRSRVGPLLGRRTGEEAHGD</sequence>
<feature type="transmembrane region" description="Helical" evidence="10">
    <location>
        <begin position="143"/>
        <end position="162"/>
    </location>
</feature>
<keyword evidence="6" id="KW-0029">Amino-acid transport</keyword>
<dbReference type="AlphaFoldDB" id="A0A0H4T285"/>
<keyword evidence="4" id="KW-0997">Cell inner membrane</keyword>
<keyword evidence="8 10" id="KW-0472">Membrane</keyword>
<dbReference type="GO" id="GO:0015808">
    <property type="term" value="P:L-alanine transport"/>
    <property type="evidence" value="ECO:0007669"/>
    <property type="project" value="TreeGrafter"/>
</dbReference>
<evidence type="ECO:0000256" key="10">
    <source>
        <dbReference type="SAM" id="Phobius"/>
    </source>
</evidence>
<dbReference type="CDD" id="cd06582">
    <property type="entry name" value="TM_PBP1_LivH_like"/>
    <property type="match status" value="1"/>
</dbReference>
<feature type="transmembrane region" description="Helical" evidence="10">
    <location>
        <begin position="29"/>
        <end position="48"/>
    </location>
</feature>
<keyword evidence="7 10" id="KW-1133">Transmembrane helix</keyword>
<dbReference type="GO" id="GO:0015190">
    <property type="term" value="F:L-leucine transmembrane transporter activity"/>
    <property type="evidence" value="ECO:0007669"/>
    <property type="project" value="TreeGrafter"/>
</dbReference>
<dbReference type="GO" id="GO:0005304">
    <property type="term" value="F:L-valine transmembrane transporter activity"/>
    <property type="evidence" value="ECO:0007669"/>
    <property type="project" value="TreeGrafter"/>
</dbReference>
<comment type="subcellular location">
    <subcellularLocation>
        <location evidence="1">Cell membrane</location>
        <topology evidence="1">Multi-pass membrane protein</topology>
    </subcellularLocation>
</comment>
<evidence type="ECO:0000256" key="1">
    <source>
        <dbReference type="ARBA" id="ARBA00004651"/>
    </source>
</evidence>
<name>A0A0H4T285_9EURY</name>
<evidence type="ECO:0000256" key="8">
    <source>
        <dbReference type="ARBA" id="ARBA00023136"/>
    </source>
</evidence>
<dbReference type="GO" id="GO:0015188">
    <property type="term" value="F:L-isoleucine transmembrane transporter activity"/>
    <property type="evidence" value="ECO:0007669"/>
    <property type="project" value="TreeGrafter"/>
</dbReference>
<evidence type="ECO:0000256" key="4">
    <source>
        <dbReference type="ARBA" id="ARBA00022519"/>
    </source>
</evidence>
<evidence type="ECO:0000256" key="6">
    <source>
        <dbReference type="ARBA" id="ARBA00022970"/>
    </source>
</evidence>
<dbReference type="PANTHER" id="PTHR11795:SF371">
    <property type="entry name" value="HIGH-AFFINITY BRANCHED-CHAIN AMINO ACID TRANSPORT SYSTEM PERMEASE PROTEIN LIVH"/>
    <property type="match status" value="1"/>
</dbReference>
<organism evidence="11">
    <name type="scientific">uncultured euryarchaeote Rifle_16ft_4_minimus_23719</name>
    <dbReference type="NCBI Taxonomy" id="1665190"/>
    <lineage>
        <taxon>Archaea</taxon>
        <taxon>Methanobacteriati</taxon>
        <taxon>Methanobacteriota</taxon>
        <taxon>environmental samples</taxon>
    </lineage>
</organism>